<protein>
    <recommendedName>
        <fullName evidence="3">Lipoprotein</fullName>
    </recommendedName>
</protein>
<evidence type="ECO:0008006" key="3">
    <source>
        <dbReference type="Google" id="ProtNLM"/>
    </source>
</evidence>
<reference evidence="1 2" key="1">
    <citation type="submission" date="2017-05" db="EMBL/GenBank/DDBJ databases">
        <authorList>
            <person name="Song R."/>
            <person name="Chenine A.L."/>
            <person name="Ruprecht R.M."/>
        </authorList>
    </citation>
    <scope>NUCLEOTIDE SEQUENCE [LARGE SCALE GENOMIC DNA]</scope>
    <source>
        <strain evidence="1 2">DSM 26136</strain>
    </source>
</reference>
<keyword evidence="2" id="KW-1185">Reference proteome</keyword>
<dbReference type="RefSeq" id="WP_087282274.1">
    <property type="nucleotide sequence ID" value="NZ_CP021455.1"/>
</dbReference>
<proteinExistence type="predicted"/>
<sequence>MPEAKPGSFAGLAGAAGCAARTACAGSARLWPFGRRGPAFWLAALGVAALAGCATAPSVPAGQVERLQDQFLAIMPLGEMLGHIAAHDPNWPLQNEMDRHTPQDVACMRRELAPEKGNAVMRQRAADYARKHPDRVSGDVAMLDDGAVRFVGGAMRAGMFGGAQPDPQDLKGTIEFLTASRYADLREALYLDGATDAMLKPGGGYRMGQQIGMRFMVPLTVDAARACGLDLMSARKPLKSS</sequence>
<evidence type="ECO:0000313" key="2">
    <source>
        <dbReference type="Proteomes" id="UP000196138"/>
    </source>
</evidence>
<evidence type="ECO:0000313" key="1">
    <source>
        <dbReference type="EMBL" id="ARU05777.1"/>
    </source>
</evidence>
<organism evidence="1 2">
    <name type="scientific">Comamonas serinivorans</name>
    <dbReference type="NCBI Taxonomy" id="1082851"/>
    <lineage>
        <taxon>Bacteria</taxon>
        <taxon>Pseudomonadati</taxon>
        <taxon>Pseudomonadota</taxon>
        <taxon>Betaproteobacteria</taxon>
        <taxon>Burkholderiales</taxon>
        <taxon>Comamonadaceae</taxon>
        <taxon>Comamonas</taxon>
    </lineage>
</organism>
<dbReference type="KEGG" id="cser:CCO03_14755"/>
<dbReference type="Proteomes" id="UP000196138">
    <property type="component" value="Chromosome"/>
</dbReference>
<dbReference type="EMBL" id="CP021455">
    <property type="protein sequence ID" value="ARU05777.1"/>
    <property type="molecule type" value="Genomic_DNA"/>
</dbReference>
<gene>
    <name evidence="1" type="ORF">CCO03_14755</name>
</gene>
<accession>A0A1Y0EQ39</accession>
<name>A0A1Y0EQ39_9BURK</name>
<dbReference type="PROSITE" id="PS51257">
    <property type="entry name" value="PROKAR_LIPOPROTEIN"/>
    <property type="match status" value="1"/>
</dbReference>
<dbReference type="AlphaFoldDB" id="A0A1Y0EQ39"/>